<evidence type="ECO:0000313" key="2">
    <source>
        <dbReference type="EMBL" id="OBS23232.1"/>
    </source>
</evidence>
<dbReference type="Proteomes" id="UP000091967">
    <property type="component" value="Unassembled WGS sequence"/>
</dbReference>
<dbReference type="EMBL" id="LYXU01000002">
    <property type="protein sequence ID" value="OBS23232.1"/>
    <property type="molecule type" value="Genomic_DNA"/>
</dbReference>
<reference evidence="2 3" key="1">
    <citation type="submission" date="2016-06" db="EMBL/GenBank/DDBJ databases">
        <title>Living apart together: crosstalk between the core and supernumerary genomes in a fungal plant pathogen.</title>
        <authorList>
            <person name="Vanheule A."/>
            <person name="Audenaert K."/>
            <person name="Warris S."/>
            <person name="Van De Geest H."/>
            <person name="Schijlen E."/>
            <person name="Hofte M."/>
            <person name="De Saeger S."/>
            <person name="Haesaert G."/>
            <person name="Waalwijk C."/>
            <person name="Van Der Lee T."/>
        </authorList>
    </citation>
    <scope>NUCLEOTIDE SEQUENCE [LARGE SCALE GENOMIC DNA]</scope>
    <source>
        <strain evidence="2 3">2516</strain>
    </source>
</reference>
<name>A0A1B8ARQ5_FUSPO</name>
<proteinExistence type="predicted"/>
<evidence type="ECO:0000256" key="1">
    <source>
        <dbReference type="SAM" id="Coils"/>
    </source>
</evidence>
<organism evidence="2 3">
    <name type="scientific">Fusarium poae</name>
    <dbReference type="NCBI Taxonomy" id="36050"/>
    <lineage>
        <taxon>Eukaryota</taxon>
        <taxon>Fungi</taxon>
        <taxon>Dikarya</taxon>
        <taxon>Ascomycota</taxon>
        <taxon>Pezizomycotina</taxon>
        <taxon>Sordariomycetes</taxon>
        <taxon>Hypocreomycetidae</taxon>
        <taxon>Hypocreales</taxon>
        <taxon>Nectriaceae</taxon>
        <taxon>Fusarium</taxon>
    </lineage>
</organism>
<dbReference type="OMA" id="NAMQIND"/>
<feature type="coiled-coil region" evidence="1">
    <location>
        <begin position="41"/>
        <end position="93"/>
    </location>
</feature>
<accession>A0A1B8ARQ5</accession>
<sequence length="275" mass="30484">MSGLEILGAASAVLGFVETAVGLLGRLRDAYERQTELSSVLDTYRRELNSTKNILQIVRDEEALQTAAVANELVEIESILKRIVELLKALNEEKGAVRQFTHQLVHGSRDERKLSDIFGELGRAKFNLMMRIQAAHVGLTRSLDNSIAINTSIVERVNSLLEPVLGEGQGLKIAKFLRDRCKDDGDIIMLDDSDVLSLQDKAPQEAHRLAGERIVIDNLTEDQALQINGPIGQDGWREVAHMEIRNNKASGNAMQINDSMSMEAFTQMLALRAPK</sequence>
<comment type="caution">
    <text evidence="2">The sequence shown here is derived from an EMBL/GenBank/DDBJ whole genome shotgun (WGS) entry which is preliminary data.</text>
</comment>
<keyword evidence="1" id="KW-0175">Coiled coil</keyword>
<protein>
    <submittedName>
        <fullName evidence="2">Uncharacterized protein</fullName>
    </submittedName>
</protein>
<dbReference type="AlphaFoldDB" id="A0A1B8ARQ5"/>
<gene>
    <name evidence="2" type="ORF">FPOA_03785</name>
</gene>
<keyword evidence="3" id="KW-1185">Reference proteome</keyword>
<evidence type="ECO:0000313" key="3">
    <source>
        <dbReference type="Proteomes" id="UP000091967"/>
    </source>
</evidence>